<reference evidence="2" key="1">
    <citation type="submission" date="2020-11" db="EMBL/GenBank/DDBJ databases">
        <authorList>
            <person name="Tran Van P."/>
        </authorList>
    </citation>
    <scope>NUCLEOTIDE SEQUENCE</scope>
</reference>
<dbReference type="EMBL" id="CAJPVJ010019543">
    <property type="protein sequence ID" value="CAG2177338.1"/>
    <property type="molecule type" value="Genomic_DNA"/>
</dbReference>
<feature type="non-terminal residue" evidence="2">
    <location>
        <position position="270"/>
    </location>
</feature>
<protein>
    <submittedName>
        <fullName evidence="2">Uncharacterized protein</fullName>
    </submittedName>
</protein>
<feature type="transmembrane region" description="Helical" evidence="1">
    <location>
        <begin position="119"/>
        <end position="141"/>
    </location>
</feature>
<keyword evidence="1" id="KW-0812">Transmembrane</keyword>
<accession>A0A7R9QW75</accession>
<keyword evidence="1" id="KW-0472">Membrane</keyword>
<keyword evidence="3" id="KW-1185">Reference proteome</keyword>
<evidence type="ECO:0000313" key="3">
    <source>
        <dbReference type="Proteomes" id="UP000728032"/>
    </source>
</evidence>
<dbReference type="OrthoDB" id="6515088at2759"/>
<dbReference type="Proteomes" id="UP000728032">
    <property type="component" value="Unassembled WGS sequence"/>
</dbReference>
<dbReference type="AlphaFoldDB" id="A0A7R9QW75"/>
<evidence type="ECO:0000256" key="1">
    <source>
        <dbReference type="SAM" id="Phobius"/>
    </source>
</evidence>
<sequence>QVTSVVVYSQTSADVILKLFAYRDIKDSPIDFGEFFTSRNRLSILSVPIVSRGNILNIFYVFANSMWTLILMAFVMNSFINSVVIKDYWNRLGVVFDYFGVLVGQSIDNMIFAANIYIFQIHINISIGFWLITTFVLRLMFTSDIEASISAKRTLYLDSIEQLVERPDIVPLIKAQSNAYYMIAKEYKSLTNRFVFISHSDMFSANVIRKLVEESHALVASEQSVRQVMSYHNRYPWHLCQNSIYPQIVTFPMRYSLKSQLKHKLNRFYR</sequence>
<organism evidence="2">
    <name type="scientific">Oppiella nova</name>
    <dbReference type="NCBI Taxonomy" id="334625"/>
    <lineage>
        <taxon>Eukaryota</taxon>
        <taxon>Metazoa</taxon>
        <taxon>Ecdysozoa</taxon>
        <taxon>Arthropoda</taxon>
        <taxon>Chelicerata</taxon>
        <taxon>Arachnida</taxon>
        <taxon>Acari</taxon>
        <taxon>Acariformes</taxon>
        <taxon>Sarcoptiformes</taxon>
        <taxon>Oribatida</taxon>
        <taxon>Brachypylina</taxon>
        <taxon>Oppioidea</taxon>
        <taxon>Oppiidae</taxon>
        <taxon>Oppiella</taxon>
    </lineage>
</organism>
<keyword evidence="1" id="KW-1133">Transmembrane helix</keyword>
<feature type="transmembrane region" description="Helical" evidence="1">
    <location>
        <begin position="55"/>
        <end position="76"/>
    </location>
</feature>
<dbReference type="EMBL" id="OC934368">
    <property type="protein sequence ID" value="CAD7660200.1"/>
    <property type="molecule type" value="Genomic_DNA"/>
</dbReference>
<evidence type="ECO:0000313" key="2">
    <source>
        <dbReference type="EMBL" id="CAD7660200.1"/>
    </source>
</evidence>
<gene>
    <name evidence="2" type="ORF">ONB1V03_LOCUS16770</name>
</gene>
<name>A0A7R9QW75_9ACAR</name>
<proteinExistence type="predicted"/>